<dbReference type="PROSITE" id="PS01358">
    <property type="entry name" value="ZF_RANBP2_1"/>
    <property type="match status" value="1"/>
</dbReference>
<reference evidence="6 7" key="1">
    <citation type="submission" date="2019-02" db="EMBL/GenBank/DDBJ databases">
        <title>Deep-cultivation of Planctomycetes and their phenomic and genomic characterization uncovers novel biology.</title>
        <authorList>
            <person name="Wiegand S."/>
            <person name="Jogler M."/>
            <person name="Boedeker C."/>
            <person name="Pinto D."/>
            <person name="Vollmers J."/>
            <person name="Rivas-Marin E."/>
            <person name="Kohn T."/>
            <person name="Peeters S.H."/>
            <person name="Heuer A."/>
            <person name="Rast P."/>
            <person name="Oberbeckmann S."/>
            <person name="Bunk B."/>
            <person name="Jeske O."/>
            <person name="Meyerdierks A."/>
            <person name="Storesund J.E."/>
            <person name="Kallscheuer N."/>
            <person name="Luecker S."/>
            <person name="Lage O.M."/>
            <person name="Pohl T."/>
            <person name="Merkel B.J."/>
            <person name="Hornburger P."/>
            <person name="Mueller R.-W."/>
            <person name="Bruemmer F."/>
            <person name="Labrenz M."/>
            <person name="Spormann A.M."/>
            <person name="Op Den Camp H."/>
            <person name="Overmann J."/>
            <person name="Amann R."/>
            <person name="Jetten M.S.M."/>
            <person name="Mascher T."/>
            <person name="Medema M.H."/>
            <person name="Devos D.P."/>
            <person name="Kaster A.-K."/>
            <person name="Ovreas L."/>
            <person name="Rohde M."/>
            <person name="Galperin M.Y."/>
            <person name="Jogler C."/>
        </authorList>
    </citation>
    <scope>NUCLEOTIDE SEQUENCE [LARGE SCALE GENOMIC DNA]</scope>
    <source>
        <strain evidence="6 7">CA54</strain>
    </source>
</reference>
<keyword evidence="1" id="KW-0479">Metal-binding</keyword>
<dbReference type="RefSeq" id="WP_146369338.1">
    <property type="nucleotide sequence ID" value="NZ_SJPP01000001.1"/>
</dbReference>
<dbReference type="AlphaFoldDB" id="A0A5C6BJ99"/>
<evidence type="ECO:0000256" key="4">
    <source>
        <dbReference type="SAM" id="Phobius"/>
    </source>
</evidence>
<comment type="caution">
    <text evidence="6">The sequence shown here is derived from an EMBL/GenBank/DDBJ whole genome shotgun (WGS) entry which is preliminary data.</text>
</comment>
<proteinExistence type="predicted"/>
<dbReference type="OrthoDB" id="9814654at2"/>
<keyword evidence="4" id="KW-0472">Membrane</keyword>
<evidence type="ECO:0000313" key="6">
    <source>
        <dbReference type="EMBL" id="TWU11782.1"/>
    </source>
</evidence>
<keyword evidence="4" id="KW-1133">Transmembrane helix</keyword>
<dbReference type="GO" id="GO:0008270">
    <property type="term" value="F:zinc ion binding"/>
    <property type="evidence" value="ECO:0007669"/>
    <property type="project" value="UniProtKB-KW"/>
</dbReference>
<keyword evidence="2" id="KW-0863">Zinc-finger</keyword>
<name>A0A5C6BJ99_9PLAN</name>
<evidence type="ECO:0000256" key="3">
    <source>
        <dbReference type="ARBA" id="ARBA00022833"/>
    </source>
</evidence>
<keyword evidence="3" id="KW-0862">Zinc</keyword>
<dbReference type="Proteomes" id="UP000320735">
    <property type="component" value="Unassembled WGS sequence"/>
</dbReference>
<feature type="domain" description="RanBP2-type" evidence="5">
    <location>
        <begin position="2"/>
        <end position="21"/>
    </location>
</feature>
<sequence>MWTCPNCQRQNASQFDLCIGCGASSIGRIDPLLGGVGRGRRRVVRLLVLLPLLYVTSYFVLGSHDSGIYFGQYGSIAKEYRYHDRGFPFDPWIYQPLAKAEYWIRGKDSQVLIKDGTYRGGEPIYGYGPFE</sequence>
<evidence type="ECO:0000256" key="2">
    <source>
        <dbReference type="ARBA" id="ARBA00022771"/>
    </source>
</evidence>
<keyword evidence="7" id="KW-1185">Reference proteome</keyword>
<organism evidence="6 7">
    <name type="scientific">Symmachiella macrocystis</name>
    <dbReference type="NCBI Taxonomy" id="2527985"/>
    <lineage>
        <taxon>Bacteria</taxon>
        <taxon>Pseudomonadati</taxon>
        <taxon>Planctomycetota</taxon>
        <taxon>Planctomycetia</taxon>
        <taxon>Planctomycetales</taxon>
        <taxon>Planctomycetaceae</taxon>
        <taxon>Symmachiella</taxon>
    </lineage>
</organism>
<evidence type="ECO:0000256" key="1">
    <source>
        <dbReference type="ARBA" id="ARBA00022723"/>
    </source>
</evidence>
<dbReference type="InterPro" id="IPR001876">
    <property type="entry name" value="Znf_RanBP2"/>
</dbReference>
<evidence type="ECO:0000313" key="7">
    <source>
        <dbReference type="Proteomes" id="UP000320735"/>
    </source>
</evidence>
<accession>A0A5C6BJ99</accession>
<evidence type="ECO:0000259" key="5">
    <source>
        <dbReference type="PROSITE" id="PS01358"/>
    </source>
</evidence>
<dbReference type="EMBL" id="SJPP01000001">
    <property type="protein sequence ID" value="TWU11782.1"/>
    <property type="molecule type" value="Genomic_DNA"/>
</dbReference>
<feature type="transmembrane region" description="Helical" evidence="4">
    <location>
        <begin position="43"/>
        <end position="61"/>
    </location>
</feature>
<protein>
    <recommendedName>
        <fullName evidence="5">RanBP2-type domain-containing protein</fullName>
    </recommendedName>
</protein>
<gene>
    <name evidence="6" type="ORF">CA54_05920</name>
</gene>
<keyword evidence="4" id="KW-0812">Transmembrane</keyword>